<gene>
    <name evidence="2" type="ORF">P9B03_09815</name>
</gene>
<organism evidence="2 3">
    <name type="scientific">Metasolibacillus meyeri</name>
    <dbReference type="NCBI Taxonomy" id="1071052"/>
    <lineage>
        <taxon>Bacteria</taxon>
        <taxon>Bacillati</taxon>
        <taxon>Bacillota</taxon>
        <taxon>Bacilli</taxon>
        <taxon>Bacillales</taxon>
        <taxon>Caryophanaceae</taxon>
        <taxon>Metasolibacillus</taxon>
    </lineage>
</organism>
<dbReference type="Proteomes" id="UP001344888">
    <property type="component" value="Unassembled WGS sequence"/>
</dbReference>
<reference evidence="2 3" key="1">
    <citation type="submission" date="2023-03" db="EMBL/GenBank/DDBJ databases">
        <title>Bacillus Genome Sequencing.</title>
        <authorList>
            <person name="Dunlap C."/>
        </authorList>
    </citation>
    <scope>NUCLEOTIDE SEQUENCE [LARGE SCALE GENOMIC DNA]</scope>
    <source>
        <strain evidence="2 3">B-59205</strain>
    </source>
</reference>
<dbReference type="RefSeq" id="WP_326123241.1">
    <property type="nucleotide sequence ID" value="NZ_JARSFG010000014.1"/>
</dbReference>
<name>A0AAW9NWN3_9BACL</name>
<keyword evidence="3" id="KW-1185">Reference proteome</keyword>
<keyword evidence="1" id="KW-0472">Membrane</keyword>
<keyword evidence="1" id="KW-0812">Transmembrane</keyword>
<feature type="transmembrane region" description="Helical" evidence="1">
    <location>
        <begin position="7"/>
        <end position="25"/>
    </location>
</feature>
<evidence type="ECO:0000256" key="1">
    <source>
        <dbReference type="SAM" id="Phobius"/>
    </source>
</evidence>
<evidence type="ECO:0008006" key="4">
    <source>
        <dbReference type="Google" id="ProtNLM"/>
    </source>
</evidence>
<dbReference type="AlphaFoldDB" id="A0AAW9NWN3"/>
<evidence type="ECO:0000313" key="3">
    <source>
        <dbReference type="Proteomes" id="UP001344888"/>
    </source>
</evidence>
<protein>
    <recommendedName>
        <fullName evidence="4">DUF4825 domain-containing protein</fullName>
    </recommendedName>
</protein>
<keyword evidence="1" id="KW-1133">Transmembrane helix</keyword>
<sequence>MKKFVNIYLFLLVVFIIVGISGFSFSKNENPEQVVEELALENTPGYATMRTIEEMTKDQQLENAILDIQVTPKPDGETVMLEMQSSEFMSLDTLLKDSYNMLVKIADESQIAEFTFIWQQPVKNKNQIALSMTFDRAGLDQLSTVTHNNLASIAKNYEQH</sequence>
<comment type="caution">
    <text evidence="2">The sequence shown here is derived from an EMBL/GenBank/DDBJ whole genome shotgun (WGS) entry which is preliminary data.</text>
</comment>
<accession>A0AAW9NWN3</accession>
<dbReference type="EMBL" id="JARSFG010000014">
    <property type="protein sequence ID" value="MEC1178778.1"/>
    <property type="molecule type" value="Genomic_DNA"/>
</dbReference>
<evidence type="ECO:0000313" key="2">
    <source>
        <dbReference type="EMBL" id="MEC1178778.1"/>
    </source>
</evidence>
<proteinExistence type="predicted"/>